<keyword evidence="1" id="KW-0833">Ubl conjugation pathway</keyword>
<evidence type="ECO:0000313" key="4">
    <source>
        <dbReference type="Proteomes" id="UP001652660"/>
    </source>
</evidence>
<dbReference type="Gene3D" id="1.20.1280.50">
    <property type="match status" value="1"/>
</dbReference>
<dbReference type="RefSeq" id="XP_027091399.1">
    <property type="nucleotide sequence ID" value="XM_027235598.2"/>
</dbReference>
<protein>
    <recommendedName>
        <fullName evidence="1">F-box protein</fullName>
    </recommendedName>
</protein>
<dbReference type="CDD" id="cd09917">
    <property type="entry name" value="F-box_SF"/>
    <property type="match status" value="1"/>
</dbReference>
<sequence length="464" mass="52502">MASNGNDGDIKSSFSFSDFPEDVQICILSFLDQSELGTFASTSKRFLSLCLHDQRLWFSMCDRRWGRSKTLINKWGNGKISYKLLYKTLLEYENLIGFWRRCGTSAGTAVQPSSPLVFFEWGPFYITGSRVSPSKTGTYEVIKLPFLWISLTSKGESINYLDREGKLELSENLVDSGELSVLDNDLIPVNVSFMGKCHVVLEESVISIGNSLNSSSSPNGRFIKVHSSGNVRGEEYEDVSGSPGSLPDRLMSEIYQHFANRTSPGGNGSSRRQRRREKEKQGRRKLEPEHFVKIVNCSPTPARPLQGLWKGIGDDMSLEFYLTSYDDIGGIACRRIEDSSRPFNGYNPVFWTSSTTLIEPPFSAEEEYEYHSRVHLRPPAEADDCHDHLQRSDHGAVSRMLHMTSSYDLVIPGTTINPRQVEGRIWQYRNGTYGFGFLRNNYVIDLKHIAQDGHLLDTMEFSND</sequence>
<keyword evidence="1" id="KW-0539">Nucleus</keyword>
<gene>
    <name evidence="5" type="primary">LOC113712267</name>
</gene>
<comment type="function">
    <text evidence="1">Acts as a component of a SCF E3 ubiquitin ligase complexes.</text>
</comment>
<evidence type="ECO:0000256" key="1">
    <source>
        <dbReference type="RuleBase" id="RU369085"/>
    </source>
</evidence>
<dbReference type="PANTHER" id="PTHR12874">
    <property type="entry name" value="F-BOX ONLY PROTEIN 48-RELATED"/>
    <property type="match status" value="1"/>
</dbReference>
<dbReference type="OrthoDB" id="1924875at2759"/>
<comment type="subunit">
    <text evidence="1">Component of the SCF-type E3 ligase complex.</text>
</comment>
<dbReference type="GeneID" id="113712267"/>
<evidence type="ECO:0000313" key="5">
    <source>
        <dbReference type="RefSeq" id="XP_027091399.1"/>
    </source>
</evidence>
<dbReference type="GO" id="GO:0009740">
    <property type="term" value="P:gibberellic acid mediated signaling pathway"/>
    <property type="evidence" value="ECO:0007669"/>
    <property type="project" value="TreeGrafter"/>
</dbReference>
<dbReference type="InterPro" id="IPR001810">
    <property type="entry name" value="F-box_dom"/>
</dbReference>
<dbReference type="GO" id="GO:0005737">
    <property type="term" value="C:cytoplasm"/>
    <property type="evidence" value="ECO:0007669"/>
    <property type="project" value="TreeGrafter"/>
</dbReference>
<evidence type="ECO:0000256" key="2">
    <source>
        <dbReference type="SAM" id="MobiDB-lite"/>
    </source>
</evidence>
<dbReference type="GO" id="GO:0016567">
    <property type="term" value="P:protein ubiquitination"/>
    <property type="evidence" value="ECO:0007669"/>
    <property type="project" value="UniProtKB-UniRule"/>
</dbReference>
<feature type="compositionally biased region" description="Basic and acidic residues" evidence="2">
    <location>
        <begin position="276"/>
        <end position="285"/>
    </location>
</feature>
<evidence type="ECO:0000259" key="3">
    <source>
        <dbReference type="PROSITE" id="PS50181"/>
    </source>
</evidence>
<dbReference type="Proteomes" id="UP001652660">
    <property type="component" value="Chromosome 10e"/>
</dbReference>
<dbReference type="AlphaFoldDB" id="A0A6P6ULI9"/>
<reference evidence="4" key="1">
    <citation type="journal article" date="2025" name="Foods">
        <title>Unveiling the Microbial Signatures of Arabica Coffee Cherries: Insights into Ripeness Specific Diversity, Functional Traits, and Implications for Quality and Safety.</title>
        <authorList>
            <consortium name="RefSeq"/>
            <person name="Tenea G.N."/>
            <person name="Cifuentes V."/>
            <person name="Reyes P."/>
            <person name="Cevallos-Vallejos M."/>
        </authorList>
    </citation>
    <scope>NUCLEOTIDE SEQUENCE [LARGE SCALE GENOMIC DNA]</scope>
</reference>
<comment type="pathway">
    <text evidence="1">Protein modification; protein ubiquitination.</text>
</comment>
<reference evidence="5" key="2">
    <citation type="submission" date="2025-08" db="UniProtKB">
        <authorList>
            <consortium name="RefSeq"/>
        </authorList>
    </citation>
    <scope>IDENTIFICATION</scope>
    <source>
        <tissue evidence="5">Leaves</tissue>
    </source>
</reference>
<dbReference type="PROSITE" id="PS50181">
    <property type="entry name" value="FBOX"/>
    <property type="match status" value="1"/>
</dbReference>
<dbReference type="GO" id="GO:0019005">
    <property type="term" value="C:SCF ubiquitin ligase complex"/>
    <property type="evidence" value="ECO:0007669"/>
    <property type="project" value="UniProtKB-UniRule"/>
</dbReference>
<feature type="domain" description="F-box" evidence="3">
    <location>
        <begin position="13"/>
        <end position="60"/>
    </location>
</feature>
<proteinExistence type="predicted"/>
<organism evidence="4 5">
    <name type="scientific">Coffea arabica</name>
    <name type="common">Arabian coffee</name>
    <dbReference type="NCBI Taxonomy" id="13443"/>
    <lineage>
        <taxon>Eukaryota</taxon>
        <taxon>Viridiplantae</taxon>
        <taxon>Streptophyta</taxon>
        <taxon>Embryophyta</taxon>
        <taxon>Tracheophyta</taxon>
        <taxon>Spermatophyta</taxon>
        <taxon>Magnoliopsida</taxon>
        <taxon>eudicotyledons</taxon>
        <taxon>Gunneridae</taxon>
        <taxon>Pentapetalae</taxon>
        <taxon>asterids</taxon>
        <taxon>lamiids</taxon>
        <taxon>Gentianales</taxon>
        <taxon>Rubiaceae</taxon>
        <taxon>Ixoroideae</taxon>
        <taxon>Gardenieae complex</taxon>
        <taxon>Bertiereae - Coffeeae clade</taxon>
        <taxon>Coffeeae</taxon>
        <taxon>Coffea</taxon>
    </lineage>
</organism>
<comment type="subcellular location">
    <subcellularLocation>
        <location evidence="1">Nucleus</location>
    </subcellularLocation>
</comment>
<dbReference type="GO" id="GO:0005634">
    <property type="term" value="C:nucleus"/>
    <property type="evidence" value="ECO:0007669"/>
    <property type="project" value="UniProtKB-SubCell"/>
</dbReference>
<dbReference type="GO" id="GO:0031146">
    <property type="term" value="P:SCF-dependent proteasomal ubiquitin-dependent protein catabolic process"/>
    <property type="evidence" value="ECO:0007669"/>
    <property type="project" value="UniProtKB-UniRule"/>
</dbReference>
<dbReference type="InterPro" id="IPR036047">
    <property type="entry name" value="F-box-like_dom_sf"/>
</dbReference>
<dbReference type="PANTHER" id="PTHR12874:SF28">
    <property type="entry name" value="F-BOX PROTEIN"/>
    <property type="match status" value="1"/>
</dbReference>
<feature type="region of interest" description="Disordered" evidence="2">
    <location>
        <begin position="259"/>
        <end position="285"/>
    </location>
</feature>
<dbReference type="Pfam" id="PF12937">
    <property type="entry name" value="F-box-like"/>
    <property type="match status" value="1"/>
</dbReference>
<dbReference type="SMART" id="SM00256">
    <property type="entry name" value="FBOX"/>
    <property type="match status" value="1"/>
</dbReference>
<keyword evidence="4" id="KW-1185">Reference proteome</keyword>
<accession>A0A6P6ULI9</accession>
<name>A0A6P6ULI9_COFAR</name>
<dbReference type="SUPFAM" id="SSF81383">
    <property type="entry name" value="F-box domain"/>
    <property type="match status" value="1"/>
</dbReference>